<reference evidence="1" key="1">
    <citation type="submission" date="2016-10" db="EMBL/GenBank/DDBJ databases">
        <title>Sequence of Gallionella enrichment culture.</title>
        <authorList>
            <person name="Poehlein A."/>
            <person name="Muehling M."/>
            <person name="Daniel R."/>
        </authorList>
    </citation>
    <scope>NUCLEOTIDE SEQUENCE</scope>
</reference>
<dbReference type="PANTHER" id="PTHR35841">
    <property type="entry name" value="PHOSPHONATES-BINDING PERIPLASMIC PROTEIN"/>
    <property type="match status" value="1"/>
</dbReference>
<comment type="caution">
    <text evidence="1">The sequence shown here is derived from an EMBL/GenBank/DDBJ whole genome shotgun (WGS) entry which is preliminary data.</text>
</comment>
<dbReference type="Gene3D" id="3.40.190.10">
    <property type="entry name" value="Periplasmic binding protein-like II"/>
    <property type="match status" value="2"/>
</dbReference>
<sequence length="283" mass="32215">MMTTRRLFLGACAGLALAPALAALPRRPVRVGLTPVFLGDQHGLLADWRAYMEAKLQQPVVFVQRDSYRETMDLLRLEQIDFAWICDYPFVYLRKQVRLLAVPRFKGRPYYRAYLIVPARMRDVTSLLDLRNEIFAYADPYSNTGYLAPRYQLRQLGEDPGKFFKRTFFTYSHHSLIEAVADGLADGGSVDSYVWDALSKIRADITGRTRIVSQSPEYGFPPFVANHAVSAESFQSMQKMLLTMADDGAGKVLLERLDLDGFVVGDARNYELVARMMREFGEE</sequence>
<dbReference type="PANTHER" id="PTHR35841:SF1">
    <property type="entry name" value="PHOSPHONATES-BINDING PERIPLASMIC PROTEIN"/>
    <property type="match status" value="1"/>
</dbReference>
<proteinExistence type="predicted"/>
<dbReference type="AlphaFoldDB" id="A0A1J5S6D6"/>
<evidence type="ECO:0000313" key="1">
    <source>
        <dbReference type="EMBL" id="OIQ99663.1"/>
    </source>
</evidence>
<dbReference type="Pfam" id="PF12974">
    <property type="entry name" value="Phosphonate-bd"/>
    <property type="match status" value="1"/>
</dbReference>
<dbReference type="CDD" id="cd13571">
    <property type="entry name" value="PBP2_PnhD_1"/>
    <property type="match status" value="1"/>
</dbReference>
<gene>
    <name evidence="1" type="primary">phnD_9</name>
    <name evidence="1" type="ORF">GALL_182420</name>
</gene>
<name>A0A1J5S6D6_9ZZZZ</name>
<accession>A0A1J5S6D6</accession>
<protein>
    <submittedName>
        <fullName evidence="1">Phosphate-import protein PhnD</fullName>
    </submittedName>
</protein>
<dbReference type="InterPro" id="IPR006311">
    <property type="entry name" value="TAT_signal"/>
</dbReference>
<organism evidence="1">
    <name type="scientific">mine drainage metagenome</name>
    <dbReference type="NCBI Taxonomy" id="410659"/>
    <lineage>
        <taxon>unclassified sequences</taxon>
        <taxon>metagenomes</taxon>
        <taxon>ecological metagenomes</taxon>
    </lineage>
</organism>
<dbReference type="PROSITE" id="PS51318">
    <property type="entry name" value="TAT"/>
    <property type="match status" value="1"/>
</dbReference>
<dbReference type="SUPFAM" id="SSF53850">
    <property type="entry name" value="Periplasmic binding protein-like II"/>
    <property type="match status" value="1"/>
</dbReference>
<dbReference type="EMBL" id="MLJW01000103">
    <property type="protein sequence ID" value="OIQ99663.1"/>
    <property type="molecule type" value="Genomic_DNA"/>
</dbReference>